<evidence type="ECO:0000313" key="3">
    <source>
        <dbReference type="Proteomes" id="UP000194003"/>
    </source>
</evidence>
<accession>A0A1Y2K9Q5</accession>
<keyword evidence="1" id="KW-0812">Transmembrane</keyword>
<gene>
    <name evidence="2" type="ORF">MAIT1_01165</name>
</gene>
<feature type="transmembrane region" description="Helical" evidence="1">
    <location>
        <begin position="177"/>
        <end position="199"/>
    </location>
</feature>
<comment type="caution">
    <text evidence="2">The sequence shown here is derived from an EMBL/GenBank/DDBJ whole genome shotgun (WGS) entry which is preliminary data.</text>
</comment>
<proteinExistence type="predicted"/>
<protein>
    <submittedName>
        <fullName evidence="2">Uncharacterized protein</fullName>
    </submittedName>
</protein>
<evidence type="ECO:0000313" key="2">
    <source>
        <dbReference type="EMBL" id="OSM06190.1"/>
    </source>
</evidence>
<organism evidence="2 3">
    <name type="scientific">Magnetofaba australis IT-1</name>
    <dbReference type="NCBI Taxonomy" id="1434232"/>
    <lineage>
        <taxon>Bacteria</taxon>
        <taxon>Pseudomonadati</taxon>
        <taxon>Pseudomonadota</taxon>
        <taxon>Magnetococcia</taxon>
        <taxon>Magnetococcales</taxon>
        <taxon>Magnetococcaceae</taxon>
        <taxon>Magnetofaba</taxon>
    </lineage>
</organism>
<dbReference type="Proteomes" id="UP000194003">
    <property type="component" value="Unassembled WGS sequence"/>
</dbReference>
<reference evidence="2 3" key="1">
    <citation type="journal article" date="2016" name="BMC Genomics">
        <title>Combined genomic and structural analyses of a cultured magnetotactic bacterium reveals its niche adaptation to a dynamic environment.</title>
        <authorList>
            <person name="Araujo A.C."/>
            <person name="Morillo V."/>
            <person name="Cypriano J."/>
            <person name="Teixeira L.C."/>
            <person name="Leao P."/>
            <person name="Lyra S."/>
            <person name="Almeida L.G."/>
            <person name="Bazylinski D.A."/>
            <person name="Vasconcellos A.T."/>
            <person name="Abreu F."/>
            <person name="Lins U."/>
        </authorList>
    </citation>
    <scope>NUCLEOTIDE SEQUENCE [LARGE SCALE GENOMIC DNA]</scope>
    <source>
        <strain evidence="2 3">IT-1</strain>
    </source>
</reference>
<dbReference type="EMBL" id="LVJN01000016">
    <property type="protein sequence ID" value="OSM06190.1"/>
    <property type="molecule type" value="Genomic_DNA"/>
</dbReference>
<feature type="transmembrane region" description="Helical" evidence="1">
    <location>
        <begin position="232"/>
        <end position="253"/>
    </location>
</feature>
<evidence type="ECO:0000256" key="1">
    <source>
        <dbReference type="SAM" id="Phobius"/>
    </source>
</evidence>
<keyword evidence="1" id="KW-1133">Transmembrane helix</keyword>
<dbReference type="AlphaFoldDB" id="A0A1Y2K9Q5"/>
<keyword evidence="3" id="KW-1185">Reference proteome</keyword>
<name>A0A1Y2K9Q5_9PROT</name>
<sequence length="276" mass="31282">MTVNQALGAVLHPITREIAALEEAGITKLKQLLGARRKEENTQRIIEENRDVIDVISSNADTDAQKIQAAERLVNAIDAASEQELDNDEVRLLWRSLLQRMANQDTDTDLLITTLSGLSTAEAQLLLDIYQNPAQRRNPRLIPALRSFIHHDSHLQHDRRDQLATTLKNKKLIYQPLFRTSLPQFMAFFLLFTVLAATLQTLDNTLPLPKALHYFDMLKGPIVPLPITLEQVWGYTALLAISTILIAIMDFMLRPLGKLTWLGKKLCVFKEEAERS</sequence>
<keyword evidence="1" id="KW-0472">Membrane</keyword>